<dbReference type="InterPro" id="IPR001254">
    <property type="entry name" value="Trypsin_dom"/>
</dbReference>
<evidence type="ECO:0000313" key="6">
    <source>
        <dbReference type="Proteomes" id="UP000316759"/>
    </source>
</evidence>
<gene>
    <name evidence="5" type="ORF">FGIG_01196</name>
</gene>
<comment type="similarity">
    <text evidence="1">Belongs to the peptidase S1 family.</text>
</comment>
<dbReference type="InterPro" id="IPR050430">
    <property type="entry name" value="Peptidase_S1"/>
</dbReference>
<proteinExistence type="inferred from homology"/>
<dbReference type="InterPro" id="IPR018114">
    <property type="entry name" value="TRYPSIN_HIS"/>
</dbReference>
<dbReference type="EMBL" id="SUNJ01012474">
    <property type="protein sequence ID" value="TPP58031.1"/>
    <property type="molecule type" value="Genomic_DNA"/>
</dbReference>
<feature type="signal peptide" evidence="3">
    <location>
        <begin position="1"/>
        <end position="21"/>
    </location>
</feature>
<keyword evidence="3" id="KW-0732">Signal</keyword>
<evidence type="ECO:0000313" key="5">
    <source>
        <dbReference type="EMBL" id="TPP58031.1"/>
    </source>
</evidence>
<name>A0A504YBW9_FASGI</name>
<dbReference type="InterPro" id="IPR009003">
    <property type="entry name" value="Peptidase_S1_PA"/>
</dbReference>
<dbReference type="PROSITE" id="PS50240">
    <property type="entry name" value="TRYPSIN_DOM"/>
    <property type="match status" value="1"/>
</dbReference>
<feature type="chain" id="PRO_5021441988" evidence="3">
    <location>
        <begin position="22"/>
        <end position="269"/>
    </location>
</feature>
<dbReference type="AlphaFoldDB" id="A0A504YBW9"/>
<keyword evidence="5" id="KW-0378">Hydrolase</keyword>
<protein>
    <submittedName>
        <fullName evidence="5">Cercarial protease</fullName>
    </submittedName>
</protein>
<evidence type="ECO:0000256" key="3">
    <source>
        <dbReference type="SAM" id="SignalP"/>
    </source>
</evidence>
<dbReference type="GO" id="GO:0004252">
    <property type="term" value="F:serine-type endopeptidase activity"/>
    <property type="evidence" value="ECO:0007669"/>
    <property type="project" value="InterPro"/>
</dbReference>
<accession>A0A504YBW9</accession>
<keyword evidence="5" id="KW-0645">Protease</keyword>
<dbReference type="PROSITE" id="PS00134">
    <property type="entry name" value="TRYPSIN_HIS"/>
    <property type="match status" value="1"/>
</dbReference>
<keyword evidence="6" id="KW-1185">Reference proteome</keyword>
<dbReference type="Pfam" id="PF00089">
    <property type="entry name" value="Trypsin"/>
    <property type="match status" value="1"/>
</dbReference>
<evidence type="ECO:0000256" key="1">
    <source>
        <dbReference type="ARBA" id="ARBA00007664"/>
    </source>
</evidence>
<reference evidence="5 6" key="1">
    <citation type="submission" date="2019-04" db="EMBL/GenBank/DDBJ databases">
        <title>Annotation for the trematode Fasciola gigantica.</title>
        <authorList>
            <person name="Choi Y.-J."/>
        </authorList>
    </citation>
    <scope>NUCLEOTIDE SEQUENCE [LARGE SCALE GENOMIC DNA]</scope>
    <source>
        <strain evidence="5">Uganda_cow_1</strain>
    </source>
</reference>
<dbReference type="InterPro" id="IPR001314">
    <property type="entry name" value="Peptidase_S1A"/>
</dbReference>
<dbReference type="SUPFAM" id="SSF50494">
    <property type="entry name" value="Trypsin-like serine proteases"/>
    <property type="match status" value="1"/>
</dbReference>
<dbReference type="PRINTS" id="PR00722">
    <property type="entry name" value="CHYMOTRYPSIN"/>
</dbReference>
<evidence type="ECO:0000256" key="2">
    <source>
        <dbReference type="ARBA" id="ARBA00023157"/>
    </source>
</evidence>
<comment type="caution">
    <text evidence="5">The sequence shown here is derived from an EMBL/GenBank/DDBJ whole genome shotgun (WGS) entry which is preliminary data.</text>
</comment>
<evidence type="ECO:0000259" key="4">
    <source>
        <dbReference type="PROSITE" id="PS50240"/>
    </source>
</evidence>
<dbReference type="InterPro" id="IPR043504">
    <property type="entry name" value="Peptidase_S1_PA_chymotrypsin"/>
</dbReference>
<sequence>MRWTLFLWIYFLPFLLLLSITRETGLLEYRVQNGFVVAPGEFPSVVLLTGKVHRCTGTLVALNKVLTAGHCACGDAMTDVFANVTTVAERFQPTAYHRRIRDIAYPVSYAKPCEKLFHGHNEDQNMLGGTSDIAVLTTDRPFVYIAGAVEFERLNLEHVDRTNELLIEVTRADAMVLGFGKEPHSQTTGLLRFGYIALSACPDDIQINTTNALCASVEHNLQPPDVGDSGGPLINSVGQVIGVTSISGDGWIVFASVQAHISFIGSQLN</sequence>
<feature type="domain" description="Peptidase S1" evidence="4">
    <location>
        <begin position="31"/>
        <end position="269"/>
    </location>
</feature>
<dbReference type="SMART" id="SM00020">
    <property type="entry name" value="Tryp_SPc"/>
    <property type="match status" value="1"/>
</dbReference>
<dbReference type="GO" id="GO:0006508">
    <property type="term" value="P:proteolysis"/>
    <property type="evidence" value="ECO:0007669"/>
    <property type="project" value="UniProtKB-KW"/>
</dbReference>
<dbReference type="PANTHER" id="PTHR24276:SF98">
    <property type="entry name" value="FI18310P1-RELATED"/>
    <property type="match status" value="1"/>
</dbReference>
<dbReference type="OrthoDB" id="531708at2759"/>
<organism evidence="5 6">
    <name type="scientific">Fasciola gigantica</name>
    <name type="common">Giant liver fluke</name>
    <dbReference type="NCBI Taxonomy" id="46835"/>
    <lineage>
        <taxon>Eukaryota</taxon>
        <taxon>Metazoa</taxon>
        <taxon>Spiralia</taxon>
        <taxon>Lophotrochozoa</taxon>
        <taxon>Platyhelminthes</taxon>
        <taxon>Trematoda</taxon>
        <taxon>Digenea</taxon>
        <taxon>Plagiorchiida</taxon>
        <taxon>Echinostomata</taxon>
        <taxon>Echinostomatoidea</taxon>
        <taxon>Fasciolidae</taxon>
        <taxon>Fasciola</taxon>
    </lineage>
</organism>
<dbReference type="Proteomes" id="UP000316759">
    <property type="component" value="Unassembled WGS sequence"/>
</dbReference>
<keyword evidence="2" id="KW-1015">Disulfide bond</keyword>
<dbReference type="Gene3D" id="2.40.10.10">
    <property type="entry name" value="Trypsin-like serine proteases"/>
    <property type="match status" value="1"/>
</dbReference>
<dbReference type="STRING" id="46835.A0A504YBW9"/>
<dbReference type="PANTHER" id="PTHR24276">
    <property type="entry name" value="POLYSERASE-RELATED"/>
    <property type="match status" value="1"/>
</dbReference>